<dbReference type="GO" id="GO:0008955">
    <property type="term" value="F:peptidoglycan glycosyltransferase activity"/>
    <property type="evidence" value="ECO:0007669"/>
    <property type="project" value="UniProtKB-EC"/>
</dbReference>
<evidence type="ECO:0000256" key="19">
    <source>
        <dbReference type="ARBA" id="ARBA00044770"/>
    </source>
</evidence>
<keyword evidence="7 21" id="KW-0812">Transmembrane</keyword>
<evidence type="ECO:0000256" key="13">
    <source>
        <dbReference type="ARBA" id="ARBA00023316"/>
    </source>
</evidence>
<dbReference type="InterPro" id="IPR013437">
    <property type="entry name" value="FtsW"/>
</dbReference>
<accession>A0A5K7YV53</accession>
<evidence type="ECO:0000313" key="22">
    <source>
        <dbReference type="EMBL" id="BBO71893.1"/>
    </source>
</evidence>
<evidence type="ECO:0000256" key="1">
    <source>
        <dbReference type="ARBA" id="ARBA00004651"/>
    </source>
</evidence>
<evidence type="ECO:0000256" key="3">
    <source>
        <dbReference type="ARBA" id="ARBA00022475"/>
    </source>
</evidence>
<protein>
    <recommendedName>
        <fullName evidence="17">Probable peptidoglycan glycosyltransferase FtsW</fullName>
        <ecNumber evidence="19">2.4.99.28</ecNumber>
    </recommendedName>
    <alternativeName>
        <fullName evidence="18">Cell division protein FtsW</fullName>
    </alternativeName>
    <alternativeName>
        <fullName evidence="15">Cell wall polymerase</fullName>
    </alternativeName>
    <alternativeName>
        <fullName evidence="14">Peptidoglycan polymerase</fullName>
    </alternativeName>
</protein>
<comment type="subcellular location">
    <subcellularLocation>
        <location evidence="1">Cell membrane</location>
        <topology evidence="1">Multi-pass membrane protein</topology>
    </subcellularLocation>
</comment>
<name>A0A5K7YV53_9BACT</name>
<proteinExistence type="inferred from homology"/>
<dbReference type="InterPro" id="IPR018365">
    <property type="entry name" value="Cell_cycle_FtsW-rel_CS"/>
</dbReference>
<evidence type="ECO:0000256" key="10">
    <source>
        <dbReference type="ARBA" id="ARBA00022989"/>
    </source>
</evidence>
<evidence type="ECO:0000256" key="21">
    <source>
        <dbReference type="SAM" id="Phobius"/>
    </source>
</evidence>
<dbReference type="Proteomes" id="UP000427906">
    <property type="component" value="Chromosome"/>
</dbReference>
<dbReference type="AlphaFoldDB" id="A0A5K7YV53"/>
<keyword evidence="10 21" id="KW-1133">Transmembrane helix</keyword>
<evidence type="ECO:0000256" key="14">
    <source>
        <dbReference type="ARBA" id="ARBA00032370"/>
    </source>
</evidence>
<keyword evidence="6" id="KW-0808">Transferase</keyword>
<dbReference type="PANTHER" id="PTHR30474:SF2">
    <property type="entry name" value="PEPTIDOGLYCAN GLYCOSYLTRANSFERASE FTSW-RELATED"/>
    <property type="match status" value="1"/>
</dbReference>
<reference evidence="22 23" key="1">
    <citation type="submission" date="2019-11" db="EMBL/GenBank/DDBJ databases">
        <title>Comparative genomics of hydrocarbon-degrading Desulfosarcina strains.</title>
        <authorList>
            <person name="Watanabe M."/>
            <person name="Kojima H."/>
            <person name="Fukui M."/>
        </authorList>
    </citation>
    <scope>NUCLEOTIDE SEQUENCE [LARGE SCALE GENOMIC DNA]</scope>
    <source>
        <strain evidence="22 23">PL12</strain>
    </source>
</reference>
<dbReference type="PANTHER" id="PTHR30474">
    <property type="entry name" value="CELL CYCLE PROTEIN"/>
    <property type="match status" value="1"/>
</dbReference>
<evidence type="ECO:0000256" key="5">
    <source>
        <dbReference type="ARBA" id="ARBA00022676"/>
    </source>
</evidence>
<evidence type="ECO:0000256" key="2">
    <source>
        <dbReference type="ARBA" id="ARBA00004752"/>
    </source>
</evidence>
<evidence type="ECO:0000256" key="17">
    <source>
        <dbReference type="ARBA" id="ARBA00041185"/>
    </source>
</evidence>
<keyword evidence="4" id="KW-0132">Cell division</keyword>
<keyword evidence="11 21" id="KW-0472">Membrane</keyword>
<evidence type="ECO:0000256" key="18">
    <source>
        <dbReference type="ARBA" id="ARBA00041418"/>
    </source>
</evidence>
<keyword evidence="3" id="KW-1003">Cell membrane</keyword>
<evidence type="ECO:0000256" key="16">
    <source>
        <dbReference type="ARBA" id="ARBA00038053"/>
    </source>
</evidence>
<evidence type="ECO:0000256" key="20">
    <source>
        <dbReference type="ARBA" id="ARBA00049902"/>
    </source>
</evidence>
<dbReference type="EC" id="2.4.99.28" evidence="19"/>
<feature type="transmembrane region" description="Helical" evidence="21">
    <location>
        <begin position="57"/>
        <end position="78"/>
    </location>
</feature>
<dbReference type="GO" id="GO:0008360">
    <property type="term" value="P:regulation of cell shape"/>
    <property type="evidence" value="ECO:0007669"/>
    <property type="project" value="UniProtKB-KW"/>
</dbReference>
<evidence type="ECO:0000256" key="8">
    <source>
        <dbReference type="ARBA" id="ARBA00022960"/>
    </source>
</evidence>
<evidence type="ECO:0000256" key="9">
    <source>
        <dbReference type="ARBA" id="ARBA00022984"/>
    </source>
</evidence>
<evidence type="ECO:0000313" key="23">
    <source>
        <dbReference type="Proteomes" id="UP000427906"/>
    </source>
</evidence>
<dbReference type="KEGG" id="dalk:DSCA_58230"/>
<dbReference type="GO" id="GO:0015648">
    <property type="term" value="F:lipid-linked peptidoglycan transporter activity"/>
    <property type="evidence" value="ECO:0007669"/>
    <property type="project" value="TreeGrafter"/>
</dbReference>
<keyword evidence="8" id="KW-0133">Cell shape</keyword>
<dbReference type="EMBL" id="AP021874">
    <property type="protein sequence ID" value="BBO71893.1"/>
    <property type="molecule type" value="Genomic_DNA"/>
</dbReference>
<feature type="transmembrane region" description="Helical" evidence="21">
    <location>
        <begin position="147"/>
        <end position="165"/>
    </location>
</feature>
<feature type="transmembrane region" description="Helical" evidence="21">
    <location>
        <begin position="12"/>
        <end position="37"/>
    </location>
</feature>
<evidence type="ECO:0000256" key="6">
    <source>
        <dbReference type="ARBA" id="ARBA00022679"/>
    </source>
</evidence>
<evidence type="ECO:0000256" key="4">
    <source>
        <dbReference type="ARBA" id="ARBA00022618"/>
    </source>
</evidence>
<comment type="pathway">
    <text evidence="2">Cell wall biogenesis; peptidoglycan biosynthesis.</text>
</comment>
<dbReference type="PROSITE" id="PS00428">
    <property type="entry name" value="FTSW_RODA_SPOVE"/>
    <property type="match status" value="1"/>
</dbReference>
<gene>
    <name evidence="22" type="primary">ftsW</name>
    <name evidence="22" type="ORF">DSCA_58230</name>
</gene>
<dbReference type="RefSeq" id="WP_155319667.1">
    <property type="nucleotide sequence ID" value="NZ_AP021874.1"/>
</dbReference>
<dbReference type="GO" id="GO:0051301">
    <property type="term" value="P:cell division"/>
    <property type="evidence" value="ECO:0007669"/>
    <property type="project" value="UniProtKB-KW"/>
</dbReference>
<keyword evidence="13" id="KW-0961">Cell wall biogenesis/degradation</keyword>
<dbReference type="GO" id="GO:0005886">
    <property type="term" value="C:plasma membrane"/>
    <property type="evidence" value="ECO:0007669"/>
    <property type="project" value="UniProtKB-SubCell"/>
</dbReference>
<dbReference type="GO" id="GO:0071555">
    <property type="term" value="P:cell wall organization"/>
    <property type="evidence" value="ECO:0007669"/>
    <property type="project" value="UniProtKB-KW"/>
</dbReference>
<evidence type="ECO:0000256" key="15">
    <source>
        <dbReference type="ARBA" id="ARBA00033270"/>
    </source>
</evidence>
<feature type="transmembrane region" description="Helical" evidence="21">
    <location>
        <begin position="313"/>
        <end position="334"/>
    </location>
</feature>
<feature type="transmembrane region" description="Helical" evidence="21">
    <location>
        <begin position="85"/>
        <end position="105"/>
    </location>
</feature>
<evidence type="ECO:0000256" key="11">
    <source>
        <dbReference type="ARBA" id="ARBA00023136"/>
    </source>
</evidence>
<keyword evidence="12" id="KW-0131">Cell cycle</keyword>
<dbReference type="OrthoDB" id="9768187at2"/>
<comment type="catalytic activity">
    <reaction evidence="20">
        <text>[GlcNAc-(1-&gt;4)-Mur2Ac(oyl-L-Ala-gamma-D-Glu-L-Lys-D-Ala-D-Ala)](n)-di-trans,octa-cis-undecaprenyl diphosphate + beta-D-GlcNAc-(1-&gt;4)-Mur2Ac(oyl-L-Ala-gamma-D-Glu-L-Lys-D-Ala-D-Ala)-di-trans,octa-cis-undecaprenyl diphosphate = [GlcNAc-(1-&gt;4)-Mur2Ac(oyl-L-Ala-gamma-D-Glu-L-Lys-D-Ala-D-Ala)](n+1)-di-trans,octa-cis-undecaprenyl diphosphate + di-trans,octa-cis-undecaprenyl diphosphate + H(+)</text>
        <dbReference type="Rhea" id="RHEA:23708"/>
        <dbReference type="Rhea" id="RHEA-COMP:9602"/>
        <dbReference type="Rhea" id="RHEA-COMP:9603"/>
        <dbReference type="ChEBI" id="CHEBI:15378"/>
        <dbReference type="ChEBI" id="CHEBI:58405"/>
        <dbReference type="ChEBI" id="CHEBI:60033"/>
        <dbReference type="ChEBI" id="CHEBI:78435"/>
        <dbReference type="EC" id="2.4.99.28"/>
    </reaction>
</comment>
<dbReference type="GO" id="GO:0032153">
    <property type="term" value="C:cell division site"/>
    <property type="evidence" value="ECO:0007669"/>
    <property type="project" value="TreeGrafter"/>
</dbReference>
<comment type="similarity">
    <text evidence="16">Belongs to the SEDS family. FtsW subfamily.</text>
</comment>
<dbReference type="NCBIfam" id="TIGR02614">
    <property type="entry name" value="ftsW"/>
    <property type="match status" value="1"/>
</dbReference>
<feature type="transmembrane region" description="Helical" evidence="21">
    <location>
        <begin position="195"/>
        <end position="213"/>
    </location>
</feature>
<dbReference type="Pfam" id="PF01098">
    <property type="entry name" value="FTSW_RODA_SPOVE"/>
    <property type="match status" value="1"/>
</dbReference>
<feature type="transmembrane region" description="Helical" evidence="21">
    <location>
        <begin position="346"/>
        <end position="369"/>
    </location>
</feature>
<keyword evidence="5" id="KW-0328">Glycosyltransferase</keyword>
<evidence type="ECO:0000256" key="12">
    <source>
        <dbReference type="ARBA" id="ARBA00023306"/>
    </source>
</evidence>
<keyword evidence="9" id="KW-0573">Peptidoglycan synthesis</keyword>
<sequence>MSTAVKRNGSQPVTYDLGLLFPVLLLVGMGIVMVYSASSALAFKKYGSDYFFLKKQAIFSLVGIMVLVAFSYIPFRLYRLMTYPALAAAVMMLVAVAFTGWGVTAGGSARWLQLGPIRFQPSELARMALVVYLAYSMSKKDDLLRDFYVGFLPHFLVLGLFTALLLVQPDFGSVVIFAALTWIMLFVGGCRITHLLSVVVVLAPMAWLFMTQAEYRVKRLMSFLDPWQYSADEGYQIVHSLMAFGTGGITGAGLGKGYQKLFYLPEPHTDFIFSVVGEELGLIGVMIVILLYAIMLMRGIRIARHAQDRFGSFLAMGITVTIGLQVCINMGVALGLLPTKGLTLPFLSYGGTSLLINMAAVGIMMNIGARNARY</sequence>
<feature type="transmembrane region" description="Helical" evidence="21">
    <location>
        <begin position="271"/>
        <end position="293"/>
    </location>
</feature>
<feature type="transmembrane region" description="Helical" evidence="21">
    <location>
        <begin position="171"/>
        <end position="188"/>
    </location>
</feature>
<dbReference type="InterPro" id="IPR001182">
    <property type="entry name" value="FtsW/RodA"/>
</dbReference>
<dbReference type="GO" id="GO:0009252">
    <property type="term" value="P:peptidoglycan biosynthetic process"/>
    <property type="evidence" value="ECO:0007669"/>
    <property type="project" value="UniProtKB-KW"/>
</dbReference>
<evidence type="ECO:0000256" key="7">
    <source>
        <dbReference type="ARBA" id="ARBA00022692"/>
    </source>
</evidence>
<organism evidence="22 23">
    <name type="scientific">Desulfosarcina alkanivorans</name>
    <dbReference type="NCBI Taxonomy" id="571177"/>
    <lineage>
        <taxon>Bacteria</taxon>
        <taxon>Pseudomonadati</taxon>
        <taxon>Thermodesulfobacteriota</taxon>
        <taxon>Desulfobacteria</taxon>
        <taxon>Desulfobacterales</taxon>
        <taxon>Desulfosarcinaceae</taxon>
        <taxon>Desulfosarcina</taxon>
    </lineage>
</organism>
<keyword evidence="23" id="KW-1185">Reference proteome</keyword>